<accession>A0ABP1ESR9</accession>
<dbReference type="Proteomes" id="UP001497416">
    <property type="component" value="Unassembled WGS sequence"/>
</dbReference>
<feature type="transmembrane region" description="Helical" evidence="1">
    <location>
        <begin position="39"/>
        <end position="57"/>
    </location>
</feature>
<dbReference type="RefSeq" id="WP_348713146.1">
    <property type="nucleotide sequence ID" value="NZ_CAXIXY010000006.1"/>
</dbReference>
<reference evidence="2 3" key="1">
    <citation type="submission" date="2024-05" db="EMBL/GenBank/DDBJ databases">
        <authorList>
            <person name="Duchaud E."/>
        </authorList>
    </citation>
    <scope>NUCLEOTIDE SEQUENCE [LARGE SCALE GENOMIC DNA]</scope>
    <source>
        <strain evidence="2">Ena-SAMPLE-TAB-13-05-2024-13:56:06:370-140302</strain>
    </source>
</reference>
<dbReference type="EMBL" id="CAXIXY010000006">
    <property type="protein sequence ID" value="CAL2091477.1"/>
    <property type="molecule type" value="Genomic_DNA"/>
</dbReference>
<keyword evidence="1" id="KW-0472">Membrane</keyword>
<feature type="transmembrane region" description="Helical" evidence="1">
    <location>
        <begin position="69"/>
        <end position="88"/>
    </location>
</feature>
<sequence length="155" mass="18261">MDKSQFNFTLVDGEVVVDNEVIKIYKKGGFLKEVKEKSWLLFISILIIYKIQKSIFNNDFESTMDYVGFALRLLVALVILLLGIYYAFRYNWLSSIQLNTIETIESEENNNEIELTLITSNKREKILNFRKLENQVDPFIKVIQKRNSRVKIKNI</sequence>
<comment type="caution">
    <text evidence="2">The sequence shown here is derived from an EMBL/GenBank/DDBJ whole genome shotgun (WGS) entry which is preliminary data.</text>
</comment>
<keyword evidence="1" id="KW-1133">Transmembrane helix</keyword>
<name>A0ABP1ESR9_9FLAO</name>
<protein>
    <submittedName>
        <fullName evidence="2">Uncharacterized protein</fullName>
    </submittedName>
</protein>
<organism evidence="2 3">
    <name type="scientific">Tenacibaculum platacis</name>
    <dbReference type="NCBI Taxonomy" id="3137852"/>
    <lineage>
        <taxon>Bacteria</taxon>
        <taxon>Pseudomonadati</taxon>
        <taxon>Bacteroidota</taxon>
        <taxon>Flavobacteriia</taxon>
        <taxon>Flavobacteriales</taxon>
        <taxon>Flavobacteriaceae</taxon>
        <taxon>Tenacibaculum</taxon>
    </lineage>
</organism>
<evidence type="ECO:0000256" key="1">
    <source>
        <dbReference type="SAM" id="Phobius"/>
    </source>
</evidence>
<keyword evidence="1" id="KW-0812">Transmembrane</keyword>
<proteinExistence type="predicted"/>
<gene>
    <name evidence="2" type="ORF">T190607A01A_40220</name>
</gene>
<keyword evidence="3" id="KW-1185">Reference proteome</keyword>
<evidence type="ECO:0000313" key="2">
    <source>
        <dbReference type="EMBL" id="CAL2091477.1"/>
    </source>
</evidence>
<evidence type="ECO:0000313" key="3">
    <source>
        <dbReference type="Proteomes" id="UP001497416"/>
    </source>
</evidence>